<dbReference type="OrthoDB" id="5138970at2759"/>
<feature type="compositionally biased region" description="Basic and acidic residues" evidence="1">
    <location>
        <begin position="366"/>
        <end position="384"/>
    </location>
</feature>
<name>A0A0A1TTM4_9HYPO</name>
<protein>
    <submittedName>
        <fullName evidence="2">Uncharacterized protein</fullName>
    </submittedName>
</protein>
<organism evidence="2 3">
    <name type="scientific">[Torrubiella] hemipterigena</name>
    <dbReference type="NCBI Taxonomy" id="1531966"/>
    <lineage>
        <taxon>Eukaryota</taxon>
        <taxon>Fungi</taxon>
        <taxon>Dikarya</taxon>
        <taxon>Ascomycota</taxon>
        <taxon>Pezizomycotina</taxon>
        <taxon>Sordariomycetes</taxon>
        <taxon>Hypocreomycetidae</taxon>
        <taxon>Hypocreales</taxon>
        <taxon>Clavicipitaceae</taxon>
        <taxon>Clavicipitaceae incertae sedis</taxon>
        <taxon>'Torrubiella' clade</taxon>
    </lineage>
</organism>
<gene>
    <name evidence="2" type="ORF">VHEMI10664</name>
</gene>
<proteinExistence type="predicted"/>
<reference evidence="2 3" key="1">
    <citation type="journal article" date="2015" name="Genome Announc.">
        <title>Draft Genome Sequence and Gene Annotation of the Entomopathogenic Fungus Verticillium hemipterigenum.</title>
        <authorList>
            <person name="Horn F."/>
            <person name="Habel A."/>
            <person name="Scharf D.H."/>
            <person name="Dworschak J."/>
            <person name="Brakhage A.A."/>
            <person name="Guthke R."/>
            <person name="Hertweck C."/>
            <person name="Linde J."/>
        </authorList>
    </citation>
    <scope>NUCLEOTIDE SEQUENCE [LARGE SCALE GENOMIC DNA]</scope>
</reference>
<dbReference type="HOGENOM" id="CLU_058072_0_0_1"/>
<sequence length="400" mass="45066">MECFKDELSAVFQHSFEVRVSHTNRQDQWYKRRLQSWKTTTKNQGPLILSPTASKSEWAPKVLNCTSRFAKHIRSSAADELAQPRDQSLPTKLFPDTVFQGQSLMAEVREGHTSLPLTPLAPSMQRIDFWLADKNNGERARATKALLQLGMLSPLLKITAKRSSKMKEAAFIRHRLLRCEDWHDDGWLAIADDVAQVAVFIVAMAAYPEALAKNKAYVDWIPLGKFISNETPVERFMALHSHRADDGSGMNQLLDQCVTTMVHVTALGTASGLDAIDWETKLNEAVLLFIGFESWNRERHGQGYLGSNLNKPRHASWLTQGVDDGDDIVASSDDNVVRGPVKPRDPLHLRPEKAKPLDDESAGASDSDKDELSIMETKEADYGKKRSTKYQTRQNKRRMP</sequence>
<dbReference type="Proteomes" id="UP000039046">
    <property type="component" value="Unassembled WGS sequence"/>
</dbReference>
<evidence type="ECO:0000313" key="3">
    <source>
        <dbReference type="Proteomes" id="UP000039046"/>
    </source>
</evidence>
<dbReference type="EMBL" id="CDHN01000008">
    <property type="protein sequence ID" value="CEJ95167.1"/>
    <property type="molecule type" value="Genomic_DNA"/>
</dbReference>
<dbReference type="AlphaFoldDB" id="A0A0A1TTM4"/>
<keyword evidence="3" id="KW-1185">Reference proteome</keyword>
<feature type="region of interest" description="Disordered" evidence="1">
    <location>
        <begin position="328"/>
        <end position="400"/>
    </location>
</feature>
<feature type="compositionally biased region" description="Basic and acidic residues" evidence="1">
    <location>
        <begin position="342"/>
        <end position="358"/>
    </location>
</feature>
<accession>A0A0A1TTM4</accession>
<evidence type="ECO:0000256" key="1">
    <source>
        <dbReference type="SAM" id="MobiDB-lite"/>
    </source>
</evidence>
<evidence type="ECO:0000313" key="2">
    <source>
        <dbReference type="EMBL" id="CEJ95167.1"/>
    </source>
</evidence>